<sequence>MGLEPGFVEDSGQGSRGFARWIEGALQRGPLGNAKRMGRPHWQIDAYRCPVCAHLELFAAQRD</sequence>
<dbReference type="AlphaFoldDB" id="L7FKK2"/>
<organism evidence="1 2">
    <name type="scientific">Streptomyces turgidiscabies (strain Car8)</name>
    <dbReference type="NCBI Taxonomy" id="698760"/>
    <lineage>
        <taxon>Bacteria</taxon>
        <taxon>Bacillati</taxon>
        <taxon>Actinomycetota</taxon>
        <taxon>Actinomycetes</taxon>
        <taxon>Kitasatosporales</taxon>
        <taxon>Streptomycetaceae</taxon>
        <taxon>Streptomyces</taxon>
    </lineage>
</organism>
<accession>L7FKK2</accession>
<name>L7FKK2_STRT8</name>
<comment type="caution">
    <text evidence="1">The sequence shown here is derived from an EMBL/GenBank/DDBJ whole genome shotgun (WGS) entry which is preliminary data.</text>
</comment>
<evidence type="ECO:0000313" key="2">
    <source>
        <dbReference type="Proteomes" id="UP000010931"/>
    </source>
</evidence>
<gene>
    <name evidence="1" type="ORF">STRTUCAR8_05130</name>
</gene>
<dbReference type="Proteomes" id="UP000010931">
    <property type="component" value="Unassembled WGS sequence"/>
</dbReference>
<protein>
    <submittedName>
        <fullName evidence="1">Uncharacterized protein</fullName>
    </submittedName>
</protein>
<proteinExistence type="predicted"/>
<dbReference type="PATRIC" id="fig|698760.3.peg.142"/>
<evidence type="ECO:0000313" key="1">
    <source>
        <dbReference type="EMBL" id="ELP71205.1"/>
    </source>
</evidence>
<keyword evidence="2" id="KW-1185">Reference proteome</keyword>
<reference evidence="1 2" key="1">
    <citation type="journal article" date="2011" name="Plasmid">
        <title>Streptomyces turgidiscabies Car8 contains a modular pathogenicity island that shares virulence genes with other actinobacterial plant pathogens.</title>
        <authorList>
            <person name="Huguet-Tapia J.C."/>
            <person name="Badger J.H."/>
            <person name="Loria R."/>
            <person name="Pettis G.S."/>
        </authorList>
    </citation>
    <scope>NUCLEOTIDE SEQUENCE [LARGE SCALE GENOMIC DNA]</scope>
    <source>
        <strain evidence="1 2">Car8</strain>
    </source>
</reference>
<dbReference type="EMBL" id="AEJB01000013">
    <property type="protein sequence ID" value="ELP71205.1"/>
    <property type="molecule type" value="Genomic_DNA"/>
</dbReference>